<evidence type="ECO:0000256" key="8">
    <source>
        <dbReference type="ARBA" id="ARBA00048628"/>
    </source>
</evidence>
<keyword evidence="6 9" id="KW-0560">Oxidoreductase</keyword>
<dbReference type="Gene3D" id="3.20.20.220">
    <property type="match status" value="1"/>
</dbReference>
<dbReference type="OrthoDB" id="9812555at2"/>
<dbReference type="Proteomes" id="UP000055684">
    <property type="component" value="Chromosome"/>
</dbReference>
<dbReference type="GO" id="GO:0009086">
    <property type="term" value="P:methionine biosynthetic process"/>
    <property type="evidence" value="ECO:0007669"/>
    <property type="project" value="TreeGrafter"/>
</dbReference>
<dbReference type="GO" id="GO:0071949">
    <property type="term" value="F:FAD binding"/>
    <property type="evidence" value="ECO:0007669"/>
    <property type="project" value="TreeGrafter"/>
</dbReference>
<dbReference type="GO" id="GO:0005829">
    <property type="term" value="C:cytosol"/>
    <property type="evidence" value="ECO:0007669"/>
    <property type="project" value="TreeGrafter"/>
</dbReference>
<evidence type="ECO:0000256" key="7">
    <source>
        <dbReference type="ARBA" id="ARBA00034478"/>
    </source>
</evidence>
<evidence type="ECO:0000256" key="9">
    <source>
        <dbReference type="RuleBase" id="RU003862"/>
    </source>
</evidence>
<comment type="pathway">
    <text evidence="7">Amino-acid biosynthesis; L-methionine biosynthesis via de novo pathway.</text>
</comment>
<keyword evidence="5 9" id="KW-0274">FAD</keyword>
<dbReference type="Pfam" id="PF02219">
    <property type="entry name" value="MTHFR"/>
    <property type="match status" value="1"/>
</dbReference>
<accession>A0A0S2UPF0</accession>
<protein>
    <recommendedName>
        <fullName evidence="9">Methylenetetrahydrofolate reductase</fullName>
    </recommendedName>
</protein>
<dbReference type="GO" id="GO:0106312">
    <property type="term" value="F:methylenetetrahydrofolate reductase (NADH) activity"/>
    <property type="evidence" value="ECO:0007669"/>
    <property type="project" value="UniProtKB-EC"/>
</dbReference>
<comment type="cofactor">
    <cofactor evidence="1 9">
        <name>FAD</name>
        <dbReference type="ChEBI" id="CHEBI:57692"/>
    </cofactor>
</comment>
<dbReference type="InterPro" id="IPR029041">
    <property type="entry name" value="FAD-linked_oxidoreductase-like"/>
</dbReference>
<dbReference type="InterPro" id="IPR003171">
    <property type="entry name" value="Mehydrof_redctse-like"/>
</dbReference>
<gene>
    <name evidence="10" type="ORF">ASU29_077</name>
</gene>
<proteinExistence type="inferred from homology"/>
<comment type="catalytic activity">
    <reaction evidence="8">
        <text>(6S)-5-methyl-5,6,7,8-tetrahydrofolate + NAD(+) = (6R)-5,10-methylene-5,6,7,8-tetrahydrofolate + NADH + H(+)</text>
        <dbReference type="Rhea" id="RHEA:19821"/>
        <dbReference type="ChEBI" id="CHEBI:15378"/>
        <dbReference type="ChEBI" id="CHEBI:15636"/>
        <dbReference type="ChEBI" id="CHEBI:18608"/>
        <dbReference type="ChEBI" id="CHEBI:57540"/>
        <dbReference type="ChEBI" id="CHEBI:57945"/>
        <dbReference type="EC" id="1.5.1.54"/>
    </reaction>
    <physiologicalReaction direction="right-to-left" evidence="8">
        <dbReference type="Rhea" id="RHEA:19823"/>
    </physiologicalReaction>
</comment>
<name>A0A0S2UPF0_9PROT</name>
<evidence type="ECO:0000313" key="10">
    <source>
        <dbReference type="EMBL" id="ALP69996.1"/>
    </source>
</evidence>
<evidence type="ECO:0000256" key="3">
    <source>
        <dbReference type="ARBA" id="ARBA00006743"/>
    </source>
</evidence>
<dbReference type="SUPFAM" id="SSF51730">
    <property type="entry name" value="FAD-linked oxidoreductase"/>
    <property type="match status" value="1"/>
</dbReference>
<sequence>MIKFSIEFYINIYKIKEILNFNINTIYLKPLFLTITYNKFNINKKIINYLIKNGLVVLPHLICKKKIKNFNYLLNSYFLINLKNLMIIKGDNSKNSYYYSYNIVNLIKKNYINKFNIFLGDYIESHPNSLSYLINIKNNKIKNVIKKNVNFISQYFYNIESYYNFYDSLKKINYKIKYIPGIMLIDDFYKIISFSNICKTELPLWIIKKLNNNKFYKWEYKKINKEIILNLILKLLNFKIKILHFYSMNNFYLVNIICESLNNNLNL</sequence>
<reference evidence="11" key="1">
    <citation type="submission" date="2015-11" db="EMBL/GenBank/DDBJ databases">
        <title>Complete genome sequences of the obligate symbionts Candidatus Sulcia muelleri and Candidatus Nasuia deltocephalinicola from the pestiferous leafhopper, Macrosteles quadripunctulatus (Hemiptera: Cicadellidae).</title>
        <authorList>
            <person name="Bennett G.M."/>
            <person name="Abba S."/>
            <person name="Kube M."/>
            <person name="Marzachi C."/>
        </authorList>
    </citation>
    <scope>NUCLEOTIDE SEQUENCE [LARGE SCALE GENOMIC DNA]</scope>
    <source>
        <strain evidence="11">PUNC</strain>
    </source>
</reference>
<evidence type="ECO:0000256" key="4">
    <source>
        <dbReference type="ARBA" id="ARBA00022630"/>
    </source>
</evidence>
<dbReference type="AlphaFoldDB" id="A0A0S2UPF0"/>
<dbReference type="EMBL" id="CP013211">
    <property type="protein sequence ID" value="ALP69996.1"/>
    <property type="molecule type" value="Genomic_DNA"/>
</dbReference>
<evidence type="ECO:0000256" key="2">
    <source>
        <dbReference type="ARBA" id="ARBA00004777"/>
    </source>
</evidence>
<reference evidence="10 11" key="2">
    <citation type="journal article" date="2016" name="Genome Announc.">
        <title>Complete Genome Sequences of the Obligate Symbionts 'Candidatus Sulcia muelleri' and 'Ca. Nasuia deltocephalinicola' from the Pestiferous Leafhopper Macrosteles quadripunctulatus (Hemiptera: Cicadellidae).</title>
        <authorList>
            <person name="Bennett G.M."/>
            <person name="Abba S."/>
            <person name="Kube M."/>
            <person name="Marzachi C."/>
        </authorList>
    </citation>
    <scope>NUCLEOTIDE SEQUENCE [LARGE SCALE GENOMIC DNA]</scope>
    <source>
        <strain evidence="10 11">PUNC</strain>
    </source>
</reference>
<dbReference type="PANTHER" id="PTHR45754">
    <property type="entry name" value="METHYLENETETRAHYDROFOLATE REDUCTASE"/>
    <property type="match status" value="1"/>
</dbReference>
<dbReference type="GO" id="GO:0035999">
    <property type="term" value="P:tetrahydrofolate interconversion"/>
    <property type="evidence" value="ECO:0007669"/>
    <property type="project" value="UniProtKB-UniPathway"/>
</dbReference>
<evidence type="ECO:0000256" key="1">
    <source>
        <dbReference type="ARBA" id="ARBA00001974"/>
    </source>
</evidence>
<evidence type="ECO:0000256" key="5">
    <source>
        <dbReference type="ARBA" id="ARBA00022827"/>
    </source>
</evidence>
<dbReference type="PANTHER" id="PTHR45754:SF3">
    <property type="entry name" value="METHYLENETETRAHYDROFOLATE REDUCTASE (NADPH)"/>
    <property type="match status" value="1"/>
</dbReference>
<comment type="pathway">
    <text evidence="2 9">One-carbon metabolism; tetrahydrofolate interconversion.</text>
</comment>
<evidence type="ECO:0000256" key="6">
    <source>
        <dbReference type="ARBA" id="ARBA00023002"/>
    </source>
</evidence>
<organism evidence="10 11">
    <name type="scientific">Candidatus Nasuia deltocephalincola</name>
    <dbReference type="NCBI Taxonomy" id="1160784"/>
    <lineage>
        <taxon>Bacteria</taxon>
        <taxon>Pseudomonadati</taxon>
        <taxon>Pseudomonadota</taxon>
        <taxon>Betaproteobacteria</taxon>
        <taxon>Candidatus Nasuia</taxon>
    </lineage>
</organism>
<keyword evidence="4 9" id="KW-0285">Flavoprotein</keyword>
<evidence type="ECO:0000313" key="11">
    <source>
        <dbReference type="Proteomes" id="UP000055684"/>
    </source>
</evidence>
<comment type="similarity">
    <text evidence="3 9">Belongs to the methylenetetrahydrofolate reductase family.</text>
</comment>
<dbReference type="UniPathway" id="UPA00193"/>